<dbReference type="RefSeq" id="WP_087861907.1">
    <property type="nucleotide sequence ID" value="NZ_LT859958.1"/>
</dbReference>
<accession>A0A1Y6K5Y6</accession>
<proteinExistence type="predicted"/>
<keyword evidence="1" id="KW-0472">Membrane</keyword>
<protein>
    <submittedName>
        <fullName evidence="2">Uncharacterized protein</fullName>
    </submittedName>
</protein>
<keyword evidence="3" id="KW-1185">Reference proteome</keyword>
<gene>
    <name evidence="2" type="ORF">CFX1CAM_0944</name>
</gene>
<evidence type="ECO:0000313" key="3">
    <source>
        <dbReference type="Proteomes" id="UP000195514"/>
    </source>
</evidence>
<evidence type="ECO:0000256" key="1">
    <source>
        <dbReference type="SAM" id="Phobius"/>
    </source>
</evidence>
<keyword evidence="1" id="KW-1133">Transmembrane helix</keyword>
<name>A0A1Y6K5Y6_9CHLR</name>
<dbReference type="EMBL" id="LT859958">
    <property type="protein sequence ID" value="SMX54009.1"/>
    <property type="molecule type" value="Genomic_DNA"/>
</dbReference>
<dbReference type="KEGG" id="abat:CFX1CAM_0944"/>
<organism evidence="2 3">
    <name type="scientific">Candidatus Brevifilum fermentans</name>
    <dbReference type="NCBI Taxonomy" id="1986204"/>
    <lineage>
        <taxon>Bacteria</taxon>
        <taxon>Bacillati</taxon>
        <taxon>Chloroflexota</taxon>
        <taxon>Anaerolineae</taxon>
        <taxon>Anaerolineales</taxon>
        <taxon>Anaerolineaceae</taxon>
        <taxon>Candidatus Brevifilum</taxon>
    </lineage>
</organism>
<dbReference type="Proteomes" id="UP000195514">
    <property type="component" value="Chromosome I"/>
</dbReference>
<feature type="transmembrane region" description="Helical" evidence="1">
    <location>
        <begin position="6"/>
        <end position="25"/>
    </location>
</feature>
<dbReference type="AlphaFoldDB" id="A0A1Y6K5Y6"/>
<evidence type="ECO:0000313" key="2">
    <source>
        <dbReference type="EMBL" id="SMX54009.1"/>
    </source>
</evidence>
<reference evidence="3" key="1">
    <citation type="submission" date="2017-05" db="EMBL/GenBank/DDBJ databases">
        <authorList>
            <person name="Kirkegaard R."/>
            <person name="Mcilroy J S."/>
        </authorList>
    </citation>
    <scope>NUCLEOTIDE SEQUENCE [LARGE SCALE GENOMIC DNA]</scope>
</reference>
<sequence>MSAKRVFPWIVIPITLVILATFLLGDAQERKVMALVEKYGGWISLKEPYKANSFDHYNDTENWKETEQLIGQASLKFSSQSEFTCEWKPIHKIKNIIWLVTNCAEKLGDHNEYRTAYILFRVGSTGLIESFYVPIGNDYVELIEPFVKGPEDMEISETRTENLELRLASSNEIPPLVYEGTGLLK</sequence>
<keyword evidence="1" id="KW-0812">Transmembrane</keyword>